<dbReference type="RefSeq" id="WP_057744531.1">
    <property type="nucleotide sequence ID" value="NZ_LJYG01000041.1"/>
</dbReference>
<dbReference type="InterPro" id="IPR036390">
    <property type="entry name" value="WH_DNA-bd_sf"/>
</dbReference>
<dbReference type="InterPro" id="IPR058163">
    <property type="entry name" value="LysR-type_TF_proteobact-type"/>
</dbReference>
<evidence type="ECO:0000256" key="5">
    <source>
        <dbReference type="ARBA" id="ARBA00023163"/>
    </source>
</evidence>
<evidence type="ECO:0000256" key="4">
    <source>
        <dbReference type="ARBA" id="ARBA00023125"/>
    </source>
</evidence>
<dbReference type="GO" id="GO:0003700">
    <property type="term" value="F:DNA-binding transcription factor activity"/>
    <property type="evidence" value="ECO:0007669"/>
    <property type="project" value="InterPro"/>
</dbReference>
<dbReference type="InterPro" id="IPR005119">
    <property type="entry name" value="LysR_subst-bd"/>
</dbReference>
<organism evidence="7 8">
    <name type="scientific">Bradyrhizobium manausense</name>
    <dbReference type="NCBI Taxonomy" id="989370"/>
    <lineage>
        <taxon>Bacteria</taxon>
        <taxon>Pseudomonadati</taxon>
        <taxon>Pseudomonadota</taxon>
        <taxon>Alphaproteobacteria</taxon>
        <taxon>Hyphomicrobiales</taxon>
        <taxon>Nitrobacteraceae</taxon>
        <taxon>Bradyrhizobium</taxon>
    </lineage>
</organism>
<evidence type="ECO:0000256" key="1">
    <source>
        <dbReference type="ARBA" id="ARBA00003502"/>
    </source>
</evidence>
<dbReference type="PANTHER" id="PTHR30537">
    <property type="entry name" value="HTH-TYPE TRANSCRIPTIONAL REGULATOR"/>
    <property type="match status" value="1"/>
</dbReference>
<dbReference type="Pfam" id="PF00126">
    <property type="entry name" value="HTH_1"/>
    <property type="match status" value="1"/>
</dbReference>
<dbReference type="InterPro" id="IPR000847">
    <property type="entry name" value="LysR_HTH_N"/>
</dbReference>
<evidence type="ECO:0000313" key="8">
    <source>
        <dbReference type="Proteomes" id="UP000051936"/>
    </source>
</evidence>
<keyword evidence="4" id="KW-0238">DNA-binding</keyword>
<dbReference type="Pfam" id="PF03466">
    <property type="entry name" value="LysR_substrate"/>
    <property type="match status" value="1"/>
</dbReference>
<comment type="caution">
    <text evidence="7">The sequence shown here is derived from an EMBL/GenBank/DDBJ whole genome shotgun (WGS) entry which is preliminary data.</text>
</comment>
<dbReference type="AlphaFoldDB" id="A0A0R3E0B1"/>
<dbReference type="OrthoDB" id="9787460at2"/>
<dbReference type="PROSITE" id="PS50931">
    <property type="entry name" value="HTH_LYSR"/>
    <property type="match status" value="1"/>
</dbReference>
<name>A0A0R3E0B1_9BRAD</name>
<keyword evidence="5" id="KW-0804">Transcription</keyword>
<evidence type="ECO:0000313" key="7">
    <source>
        <dbReference type="EMBL" id="KRQ15627.1"/>
    </source>
</evidence>
<dbReference type="Proteomes" id="UP000051936">
    <property type="component" value="Unassembled WGS sequence"/>
</dbReference>
<keyword evidence="8" id="KW-1185">Reference proteome</keyword>
<sequence length="280" mass="30980">MDWTDLQHFLALAREGTLSAAARSLNVDHVTVARRVAALEASLSLRLVDRRPRSYELTEDGKRIAKIAAPMTDTAFAVERAVQASKSGIGGDITISAPPSLANVLIAPKLIRLRQQHPGIRIKLIGEKRTASLNRREADLALRLSRPSEPGLIARKIGYFEFALYGSPDYLKTTPPHAFAFIAYDSSMDDVPQQRWMMRFAASREIVLRSNDLENQAAAARTGMGLAALPKFLGEADPRLERHDIGGRPVGREVWLVVHRDLRRTPTVRIVAGFIEDCLA</sequence>
<feature type="domain" description="HTH lysR-type" evidence="6">
    <location>
        <begin position="1"/>
        <end position="58"/>
    </location>
</feature>
<protein>
    <submittedName>
        <fullName evidence="7">LysR family transcriptional regulator</fullName>
    </submittedName>
</protein>
<dbReference type="SUPFAM" id="SSF53850">
    <property type="entry name" value="Periplasmic binding protein-like II"/>
    <property type="match status" value="1"/>
</dbReference>
<evidence type="ECO:0000259" key="6">
    <source>
        <dbReference type="PROSITE" id="PS50931"/>
    </source>
</evidence>
<dbReference type="Gene3D" id="3.40.190.290">
    <property type="match status" value="1"/>
</dbReference>
<accession>A0A0R3E0B1</accession>
<dbReference type="InterPro" id="IPR036388">
    <property type="entry name" value="WH-like_DNA-bd_sf"/>
</dbReference>
<dbReference type="PANTHER" id="PTHR30537:SF3">
    <property type="entry name" value="TRANSCRIPTIONAL REGULATORY PROTEIN"/>
    <property type="match status" value="1"/>
</dbReference>
<dbReference type="SUPFAM" id="SSF46785">
    <property type="entry name" value="Winged helix' DNA-binding domain"/>
    <property type="match status" value="1"/>
</dbReference>
<comment type="function">
    <text evidence="1">NodD regulates the expression of the nodABCFE genes which encode other nodulation proteins. NodD is also a negative regulator of its own expression. Binds flavonoids as inducers.</text>
</comment>
<comment type="similarity">
    <text evidence="2">Belongs to the LysR transcriptional regulatory family.</text>
</comment>
<dbReference type="GO" id="GO:0006351">
    <property type="term" value="P:DNA-templated transcription"/>
    <property type="evidence" value="ECO:0007669"/>
    <property type="project" value="TreeGrafter"/>
</dbReference>
<dbReference type="Gene3D" id="1.10.10.10">
    <property type="entry name" value="Winged helix-like DNA-binding domain superfamily/Winged helix DNA-binding domain"/>
    <property type="match status" value="1"/>
</dbReference>
<dbReference type="GO" id="GO:0043565">
    <property type="term" value="F:sequence-specific DNA binding"/>
    <property type="evidence" value="ECO:0007669"/>
    <property type="project" value="TreeGrafter"/>
</dbReference>
<evidence type="ECO:0000256" key="2">
    <source>
        <dbReference type="ARBA" id="ARBA00009437"/>
    </source>
</evidence>
<evidence type="ECO:0000256" key="3">
    <source>
        <dbReference type="ARBA" id="ARBA00023015"/>
    </source>
</evidence>
<dbReference type="EMBL" id="LJYG01000041">
    <property type="protein sequence ID" value="KRQ15627.1"/>
    <property type="molecule type" value="Genomic_DNA"/>
</dbReference>
<keyword evidence="3" id="KW-0805">Transcription regulation</keyword>
<proteinExistence type="inferred from homology"/>
<dbReference type="STRING" id="989370.AOQ71_08775"/>
<reference evidence="7 8" key="1">
    <citation type="submission" date="2015-09" db="EMBL/GenBank/DDBJ databases">
        <title>Draft Genome Sequence of Bradyrhizobium manausense Strain BR 3351T, a Novel Symbiotic Nitrogen-Fixing Alphaproteobacterium Isolated from Brazilian Amazon Rain Forest.</title>
        <authorList>
            <person name="De Araujo J.L."/>
            <person name="Zilli J.E."/>
        </authorList>
    </citation>
    <scope>NUCLEOTIDE SEQUENCE [LARGE SCALE GENOMIC DNA]</scope>
    <source>
        <strain evidence="7 8">BR3351</strain>
    </source>
</reference>
<gene>
    <name evidence="7" type="ORF">AOQ71_08775</name>
</gene>